<dbReference type="EMBL" id="CP042305">
    <property type="protein sequence ID" value="QDZ14761.1"/>
    <property type="molecule type" value="Genomic_DNA"/>
</dbReference>
<evidence type="ECO:0000256" key="1">
    <source>
        <dbReference type="SAM" id="MobiDB-lite"/>
    </source>
</evidence>
<feature type="compositionally biased region" description="Basic and acidic residues" evidence="1">
    <location>
        <begin position="43"/>
        <end position="103"/>
    </location>
</feature>
<dbReference type="AlphaFoldDB" id="A0A5B8M3N3"/>
<protein>
    <submittedName>
        <fullName evidence="2">Uncharacterized protein</fullName>
    </submittedName>
</protein>
<dbReference type="KEGG" id="huw:FPZ11_08320"/>
<name>A0A5B8M3N3_9MICO</name>
<organism evidence="2 3">
    <name type="scientific">Humibacter ginsenosidimutans</name>
    <dbReference type="NCBI Taxonomy" id="2599293"/>
    <lineage>
        <taxon>Bacteria</taxon>
        <taxon>Bacillati</taxon>
        <taxon>Actinomycetota</taxon>
        <taxon>Actinomycetes</taxon>
        <taxon>Micrococcales</taxon>
        <taxon>Microbacteriaceae</taxon>
        <taxon>Humibacter</taxon>
    </lineage>
</organism>
<reference evidence="2 3" key="1">
    <citation type="submission" date="2019-07" db="EMBL/GenBank/DDBJ databases">
        <title>Full genome sequence of Humibacter sp. WJ7-1.</title>
        <authorList>
            <person name="Im W.-T."/>
        </authorList>
    </citation>
    <scope>NUCLEOTIDE SEQUENCE [LARGE SCALE GENOMIC DNA]</scope>
    <source>
        <strain evidence="2 3">WJ7-1</strain>
    </source>
</reference>
<dbReference type="OrthoDB" id="4979506at2"/>
<gene>
    <name evidence="2" type="ORF">FPZ11_08320</name>
</gene>
<accession>A0A5B8M3N3</accession>
<evidence type="ECO:0000313" key="2">
    <source>
        <dbReference type="EMBL" id="QDZ14761.1"/>
    </source>
</evidence>
<evidence type="ECO:0000313" key="3">
    <source>
        <dbReference type="Proteomes" id="UP000320216"/>
    </source>
</evidence>
<keyword evidence="3" id="KW-1185">Reference proteome</keyword>
<feature type="region of interest" description="Disordered" evidence="1">
    <location>
        <begin position="37"/>
        <end position="103"/>
    </location>
</feature>
<sequence>MASKGYTIAAAMDTRLFEQGVRMGIIKPVEDADDALEGLGKNKGADQLERELKDAQRATDKLGDDTRQATEQMQRDYQKAARAAKQADDDTGRSFELSTREKTKLSKETIHEIGDEAKQNAAETFSSFDGSAQSFVDGIQGTLGGLVASLGPVGLAAGAAGALGIGLINGALGKADEDTQQFRQDVADLATDLIETGSKGQHSIGYIVDQLKKMATETDPTAVSLKKIHDQAKQLSVPFKDLALAYAAGGDQLDEQITMLKKLSRQAAEASTDYGNFGSALSNANNKAVSGYQDQIAALEAVRKKNKAAAQEEQEYADTGAAAMERKQKLIEGVNDAYDDAASSVDDYVDSETGVFDTSKYIAAMQAKQKALQEYQENLKTLGGGLGADATNYIESLGADQASILLDAYKNASAAQQANLRTIWGEAGKDNSGAYVDAAKKAMPKTIDGPKVKVGADDSDAQRTYDKWNSKAPIRVGVEFVTSAGRRVF</sequence>
<proteinExistence type="predicted"/>
<dbReference type="RefSeq" id="WP_146319956.1">
    <property type="nucleotide sequence ID" value="NZ_CP042305.1"/>
</dbReference>
<dbReference type="Proteomes" id="UP000320216">
    <property type="component" value="Chromosome"/>
</dbReference>